<dbReference type="GO" id="GO:0005634">
    <property type="term" value="C:nucleus"/>
    <property type="evidence" value="ECO:0007669"/>
    <property type="project" value="UniProtKB-SubCell"/>
</dbReference>
<evidence type="ECO:0000256" key="3">
    <source>
        <dbReference type="ARBA" id="ARBA00023125"/>
    </source>
</evidence>
<dbReference type="PROSITE" id="PS50863">
    <property type="entry name" value="B3"/>
    <property type="match status" value="1"/>
</dbReference>
<evidence type="ECO:0000256" key="4">
    <source>
        <dbReference type="ARBA" id="ARBA00023163"/>
    </source>
</evidence>
<dbReference type="Gene3D" id="2.40.330.10">
    <property type="entry name" value="DNA-binding pseudobarrel domain"/>
    <property type="match status" value="1"/>
</dbReference>
<dbReference type="InterPro" id="IPR044800">
    <property type="entry name" value="LEC2-like"/>
</dbReference>
<dbReference type="CDD" id="cd10017">
    <property type="entry name" value="B3_DNA"/>
    <property type="match status" value="1"/>
</dbReference>
<evidence type="ECO:0000259" key="6">
    <source>
        <dbReference type="PROSITE" id="PS50863"/>
    </source>
</evidence>
<keyword evidence="9" id="KW-1185">Reference proteome</keyword>
<sequence length="207" mass="24428">MRADDEQFSCIQLFQKDLTPSDVGKLNRLVIPKKFAVKYFPYIFKDVEAGVDDTELIFYDRFMKSWKFRYCYWRSSQSFVFTKGWNRFVKEKKLKEKDSIIFYTCACPNKVQEQHGQGQYFSMIDVVYCNGQSGKVDGFNQTEDVQRELAVVLRQNMRKKLQKDGKELKEEKEILKNKAKQKGFRLFGVQINEVELQLQPCSQTGTE</sequence>
<dbReference type="GO" id="GO:0003677">
    <property type="term" value="F:DNA binding"/>
    <property type="evidence" value="ECO:0007669"/>
    <property type="project" value="UniProtKB-KW"/>
</dbReference>
<dbReference type="Proteomes" id="UP001164929">
    <property type="component" value="Chromosome 3"/>
</dbReference>
<dbReference type="PANTHER" id="PTHR31140:SF80">
    <property type="entry name" value="AP2_ERF AND B3 DOMAIN TRANSCRIPTION FACTOR"/>
    <property type="match status" value="1"/>
</dbReference>
<dbReference type="PANTHER" id="PTHR31140">
    <property type="entry name" value="B3 DOMAIN-CONTAINING TRANSCRIPTION FACTOR ABI3"/>
    <property type="match status" value="1"/>
</dbReference>
<keyword evidence="4" id="KW-0804">Transcription</keyword>
<dbReference type="SMART" id="SM01019">
    <property type="entry name" value="B3"/>
    <property type="match status" value="1"/>
</dbReference>
<dbReference type="Pfam" id="PF02362">
    <property type="entry name" value="B3"/>
    <property type="match status" value="1"/>
</dbReference>
<feature type="domain" description="TF-B3" evidence="6">
    <location>
        <begin position="14"/>
        <end position="128"/>
    </location>
</feature>
<proteinExistence type="predicted"/>
<gene>
    <name evidence="7" type="ORF">NC653_009892</name>
    <name evidence="8" type="ORF">NC653_009893</name>
</gene>
<reference evidence="7" key="1">
    <citation type="journal article" date="2023" name="Mol. Ecol. Resour.">
        <title>Chromosome-level genome assembly of a triploid poplar Populus alba 'Berolinensis'.</title>
        <authorList>
            <person name="Chen S."/>
            <person name="Yu Y."/>
            <person name="Wang X."/>
            <person name="Wang S."/>
            <person name="Zhang T."/>
            <person name="Zhou Y."/>
            <person name="He R."/>
            <person name="Meng N."/>
            <person name="Wang Y."/>
            <person name="Liu W."/>
            <person name="Liu Z."/>
            <person name="Liu J."/>
            <person name="Guo Q."/>
            <person name="Huang H."/>
            <person name="Sederoff R.R."/>
            <person name="Wang G."/>
            <person name="Qu G."/>
            <person name="Chen S."/>
        </authorList>
    </citation>
    <scope>NUCLEOTIDE SEQUENCE</scope>
    <source>
        <strain evidence="7">SC-2020</strain>
    </source>
</reference>
<dbReference type="InterPro" id="IPR015300">
    <property type="entry name" value="DNA-bd_pseudobarrel_sf"/>
</dbReference>
<evidence type="ECO:0000313" key="7">
    <source>
        <dbReference type="EMBL" id="KAJ7005220.1"/>
    </source>
</evidence>
<evidence type="ECO:0000256" key="2">
    <source>
        <dbReference type="ARBA" id="ARBA00023015"/>
    </source>
</evidence>
<accession>A0AAD6RA67</accession>
<dbReference type="EMBL" id="JAQIZT010000003">
    <property type="protein sequence ID" value="KAJ7005229.1"/>
    <property type="molecule type" value="Genomic_DNA"/>
</dbReference>
<keyword evidence="5" id="KW-0539">Nucleus</keyword>
<dbReference type="EMBL" id="JAQIZT010000003">
    <property type="protein sequence ID" value="KAJ7005220.1"/>
    <property type="molecule type" value="Genomic_DNA"/>
</dbReference>
<dbReference type="InterPro" id="IPR003340">
    <property type="entry name" value="B3_DNA-bd"/>
</dbReference>
<evidence type="ECO:0000313" key="9">
    <source>
        <dbReference type="Proteomes" id="UP001164929"/>
    </source>
</evidence>
<protein>
    <submittedName>
        <fullName evidence="7">AP2/ERF and B3 domain-containing transcription factor</fullName>
    </submittedName>
</protein>
<dbReference type="GO" id="GO:0003700">
    <property type="term" value="F:DNA-binding transcription factor activity"/>
    <property type="evidence" value="ECO:0007669"/>
    <property type="project" value="InterPro"/>
</dbReference>
<keyword evidence="2" id="KW-0805">Transcription regulation</keyword>
<keyword evidence="3" id="KW-0238">DNA-binding</keyword>
<evidence type="ECO:0000256" key="1">
    <source>
        <dbReference type="ARBA" id="ARBA00004123"/>
    </source>
</evidence>
<comment type="subcellular location">
    <subcellularLocation>
        <location evidence="1">Nucleus</location>
    </subcellularLocation>
</comment>
<comment type="caution">
    <text evidence="7">The sequence shown here is derived from an EMBL/GenBank/DDBJ whole genome shotgun (WGS) entry which is preliminary data.</text>
</comment>
<organism evidence="7 9">
    <name type="scientific">Populus alba x Populus x berolinensis</name>
    <dbReference type="NCBI Taxonomy" id="444605"/>
    <lineage>
        <taxon>Eukaryota</taxon>
        <taxon>Viridiplantae</taxon>
        <taxon>Streptophyta</taxon>
        <taxon>Embryophyta</taxon>
        <taxon>Tracheophyta</taxon>
        <taxon>Spermatophyta</taxon>
        <taxon>Magnoliopsida</taxon>
        <taxon>eudicotyledons</taxon>
        <taxon>Gunneridae</taxon>
        <taxon>Pentapetalae</taxon>
        <taxon>rosids</taxon>
        <taxon>fabids</taxon>
        <taxon>Malpighiales</taxon>
        <taxon>Salicaceae</taxon>
        <taxon>Saliceae</taxon>
        <taxon>Populus</taxon>
    </lineage>
</organism>
<evidence type="ECO:0000313" key="8">
    <source>
        <dbReference type="EMBL" id="KAJ7005229.1"/>
    </source>
</evidence>
<dbReference type="SUPFAM" id="SSF101936">
    <property type="entry name" value="DNA-binding pseudobarrel domain"/>
    <property type="match status" value="1"/>
</dbReference>
<evidence type="ECO:0000256" key="5">
    <source>
        <dbReference type="ARBA" id="ARBA00023242"/>
    </source>
</evidence>
<dbReference type="AlphaFoldDB" id="A0AAD6RA67"/>
<name>A0AAD6RA67_9ROSI</name>